<dbReference type="Pfam" id="PF08544">
    <property type="entry name" value="GHMP_kinases_C"/>
    <property type="match status" value="1"/>
</dbReference>
<dbReference type="HAMAP" id="MF_00217">
    <property type="entry name" value="Mevalonate_kinase"/>
    <property type="match status" value="1"/>
</dbReference>
<name>A0A0W8F7E1_9ZZZZ</name>
<evidence type="ECO:0000256" key="3">
    <source>
        <dbReference type="ARBA" id="ARBA00012103"/>
    </source>
</evidence>
<gene>
    <name evidence="16" type="ORF">ASZ90_013546</name>
</gene>
<dbReference type="Gene3D" id="3.30.70.890">
    <property type="entry name" value="GHMP kinase, C-terminal domain"/>
    <property type="match status" value="1"/>
</dbReference>
<evidence type="ECO:0000256" key="5">
    <source>
        <dbReference type="ARBA" id="ARBA00022516"/>
    </source>
</evidence>
<dbReference type="SUPFAM" id="SSF54211">
    <property type="entry name" value="Ribosomal protein S5 domain 2-like"/>
    <property type="match status" value="1"/>
</dbReference>
<dbReference type="EC" id="2.7.1.36" evidence="3"/>
<evidence type="ECO:0000256" key="11">
    <source>
        <dbReference type="ARBA" id="ARBA00023098"/>
    </source>
</evidence>
<keyword evidence="9" id="KW-0067">ATP-binding</keyword>
<dbReference type="AlphaFoldDB" id="A0A0W8F7E1"/>
<dbReference type="PROSITE" id="PS00627">
    <property type="entry name" value="GHMP_KINASES_ATP"/>
    <property type="match status" value="1"/>
</dbReference>
<keyword evidence="10" id="KW-0460">Magnesium</keyword>
<feature type="domain" description="GHMP kinase C-terminal" evidence="15">
    <location>
        <begin position="220"/>
        <end position="283"/>
    </location>
</feature>
<dbReference type="EMBL" id="LNQE01001480">
    <property type="protein sequence ID" value="KUG16808.1"/>
    <property type="molecule type" value="Genomic_DNA"/>
</dbReference>
<dbReference type="PANTHER" id="PTHR43290">
    <property type="entry name" value="MEVALONATE KINASE"/>
    <property type="match status" value="1"/>
</dbReference>
<protein>
    <recommendedName>
        <fullName evidence="3">mevalonate kinase</fullName>
        <ecNumber evidence="3">2.7.1.36</ecNumber>
    </recommendedName>
</protein>
<evidence type="ECO:0000256" key="9">
    <source>
        <dbReference type="ARBA" id="ARBA00022840"/>
    </source>
</evidence>
<comment type="similarity">
    <text evidence="2">Belongs to the GHMP kinase family. Mevalonate kinase subfamily.</text>
</comment>
<evidence type="ECO:0000256" key="2">
    <source>
        <dbReference type="ARBA" id="ARBA00006495"/>
    </source>
</evidence>
<organism evidence="16">
    <name type="scientific">hydrocarbon metagenome</name>
    <dbReference type="NCBI Taxonomy" id="938273"/>
    <lineage>
        <taxon>unclassified sequences</taxon>
        <taxon>metagenomes</taxon>
        <taxon>ecological metagenomes</taxon>
    </lineage>
</organism>
<dbReference type="InterPro" id="IPR036554">
    <property type="entry name" value="GHMP_kinase_C_sf"/>
</dbReference>
<comment type="caution">
    <text evidence="16">The sequence shown here is derived from an EMBL/GenBank/DDBJ whole genome shotgun (WGS) entry which is preliminary data.</text>
</comment>
<evidence type="ECO:0000256" key="4">
    <source>
        <dbReference type="ARBA" id="ARBA00022490"/>
    </source>
</evidence>
<evidence type="ECO:0000256" key="10">
    <source>
        <dbReference type="ARBA" id="ARBA00022842"/>
    </source>
</evidence>
<dbReference type="GO" id="GO:0019287">
    <property type="term" value="P:isopentenyl diphosphate biosynthetic process, mevalonate pathway"/>
    <property type="evidence" value="ECO:0007669"/>
    <property type="project" value="UniProtKB-UniPathway"/>
</dbReference>
<reference evidence="16" key="1">
    <citation type="journal article" date="2015" name="Proc. Natl. Acad. Sci. U.S.A.">
        <title>Networks of energetic and metabolic interactions define dynamics in microbial communities.</title>
        <authorList>
            <person name="Embree M."/>
            <person name="Liu J.K."/>
            <person name="Al-Bassam M.M."/>
            <person name="Zengler K."/>
        </authorList>
    </citation>
    <scope>NUCLEOTIDE SEQUENCE</scope>
</reference>
<keyword evidence="7" id="KW-0547">Nucleotide-binding</keyword>
<keyword evidence="12" id="KW-0414">Isoprene biosynthesis</keyword>
<dbReference type="InterPro" id="IPR006205">
    <property type="entry name" value="Mev_gal_kin"/>
</dbReference>
<evidence type="ECO:0000256" key="6">
    <source>
        <dbReference type="ARBA" id="ARBA00022679"/>
    </source>
</evidence>
<evidence type="ECO:0000259" key="15">
    <source>
        <dbReference type="Pfam" id="PF08544"/>
    </source>
</evidence>
<evidence type="ECO:0000256" key="1">
    <source>
        <dbReference type="ARBA" id="ARBA00004496"/>
    </source>
</evidence>
<evidence type="ECO:0000259" key="14">
    <source>
        <dbReference type="Pfam" id="PF00288"/>
    </source>
</evidence>
<evidence type="ECO:0000313" key="16">
    <source>
        <dbReference type="EMBL" id="KUG16808.1"/>
    </source>
</evidence>
<dbReference type="Pfam" id="PF00288">
    <property type="entry name" value="GHMP_kinases_N"/>
    <property type="match status" value="1"/>
</dbReference>
<keyword evidence="11" id="KW-0443">Lipid metabolism</keyword>
<dbReference type="InterPro" id="IPR006204">
    <property type="entry name" value="GHMP_kinase_N_dom"/>
</dbReference>
<keyword evidence="5" id="KW-0444">Lipid biosynthesis</keyword>
<dbReference type="PANTHER" id="PTHR43290:SF2">
    <property type="entry name" value="MEVALONATE KINASE"/>
    <property type="match status" value="1"/>
</dbReference>
<dbReference type="Gene3D" id="3.30.230.10">
    <property type="match status" value="1"/>
</dbReference>
<dbReference type="InterPro" id="IPR006203">
    <property type="entry name" value="GHMP_knse_ATP-bd_CS"/>
</dbReference>
<keyword evidence="6 16" id="KW-0808">Transferase</keyword>
<dbReference type="NCBIfam" id="TIGR00549">
    <property type="entry name" value="mevalon_kin"/>
    <property type="match status" value="1"/>
</dbReference>
<dbReference type="GO" id="GO:0005524">
    <property type="term" value="F:ATP binding"/>
    <property type="evidence" value="ECO:0007669"/>
    <property type="project" value="UniProtKB-KW"/>
</dbReference>
<evidence type="ECO:0000256" key="13">
    <source>
        <dbReference type="ARBA" id="ARBA00029438"/>
    </source>
</evidence>
<dbReference type="SUPFAM" id="SSF55060">
    <property type="entry name" value="GHMP Kinase, C-terminal domain"/>
    <property type="match status" value="1"/>
</dbReference>
<feature type="domain" description="GHMP kinase N-terminal" evidence="14">
    <location>
        <begin position="72"/>
        <end position="158"/>
    </location>
</feature>
<comment type="subcellular location">
    <subcellularLocation>
        <location evidence="1">Cytoplasm</location>
    </subcellularLocation>
</comment>
<sequence>MTMASAPGKIILFGEHAVVSGTAALGGAIDLRARAIVQSLPGRILIETDDLSLRGFSLDLSTGEIRSASAAYATRYVSAVLKELGARDVRVMIESDIPPAAGLGSSASIVVATVAALNGHLGLELSQKEIAALSYRIEKEVQKGRGSPMDTALATYGGYQRIADDNQRLDLPPLEMVVGYTRLPHDTFSLVEKVQLLKERYPDLVGPIFQAIGAISERAAPLIREQRLKDLGELMDINHGLLEALGVGSRELSELVYAARNTGGALGAKLTGAGGGGCMIALPGMAGKDALLVALRQARGMAFAAMMGCEGVRLEVA</sequence>
<evidence type="ECO:0000256" key="7">
    <source>
        <dbReference type="ARBA" id="ARBA00022741"/>
    </source>
</evidence>
<keyword evidence="4" id="KW-0963">Cytoplasm</keyword>
<dbReference type="InterPro" id="IPR020568">
    <property type="entry name" value="Ribosomal_Su5_D2-typ_SF"/>
</dbReference>
<accession>A0A0W8F7E1</accession>
<dbReference type="InterPro" id="IPR013750">
    <property type="entry name" value="GHMP_kinase_C_dom"/>
</dbReference>
<proteinExistence type="inferred from homology"/>
<dbReference type="PRINTS" id="PR00959">
    <property type="entry name" value="MEVGALKINASE"/>
</dbReference>
<dbReference type="GO" id="GO:0005829">
    <property type="term" value="C:cytosol"/>
    <property type="evidence" value="ECO:0007669"/>
    <property type="project" value="TreeGrafter"/>
</dbReference>
<dbReference type="InterPro" id="IPR014721">
    <property type="entry name" value="Ribsml_uS5_D2-typ_fold_subgr"/>
</dbReference>
<dbReference type="InterPro" id="IPR022937">
    <property type="entry name" value="Mevalonate_kinase_arc"/>
</dbReference>
<evidence type="ECO:0000256" key="8">
    <source>
        <dbReference type="ARBA" id="ARBA00022777"/>
    </source>
</evidence>
<dbReference type="GO" id="GO:0004496">
    <property type="term" value="F:mevalonate kinase activity"/>
    <property type="evidence" value="ECO:0007669"/>
    <property type="project" value="UniProtKB-EC"/>
</dbReference>
<evidence type="ECO:0000256" key="12">
    <source>
        <dbReference type="ARBA" id="ARBA00023229"/>
    </source>
</evidence>
<dbReference type="UniPathway" id="UPA00057">
    <property type="reaction ID" value="UER00098"/>
</dbReference>
<comment type="pathway">
    <text evidence="13">Isoprenoid biosynthesis; isopentenyl diphosphate biosynthesis via mevalonate pathway; isopentenyl diphosphate from (R)-mevalonate: step 1/3.</text>
</comment>
<keyword evidence="8 16" id="KW-0418">Kinase</keyword>